<dbReference type="AlphaFoldDB" id="A0A2H0LMQ3"/>
<comment type="caution">
    <text evidence="2">The sequence shown here is derived from an EMBL/GenBank/DDBJ whole genome shotgun (WGS) entry which is preliminary data.</text>
</comment>
<feature type="compositionally biased region" description="Low complexity" evidence="1">
    <location>
        <begin position="134"/>
        <end position="146"/>
    </location>
</feature>
<dbReference type="Proteomes" id="UP000230859">
    <property type="component" value="Unassembled WGS sequence"/>
</dbReference>
<dbReference type="SUPFAM" id="SSF54736">
    <property type="entry name" value="ClpS-like"/>
    <property type="match status" value="1"/>
</dbReference>
<protein>
    <submittedName>
        <fullName evidence="2">Uncharacterized protein</fullName>
    </submittedName>
</protein>
<dbReference type="EMBL" id="PCVY01000064">
    <property type="protein sequence ID" value="PIQ85616.1"/>
    <property type="molecule type" value="Genomic_DNA"/>
</dbReference>
<reference evidence="2 3" key="1">
    <citation type="submission" date="2017-09" db="EMBL/GenBank/DDBJ databases">
        <title>Depth-based differentiation of microbial function through sediment-hosted aquifers and enrichment of novel symbionts in the deep terrestrial subsurface.</title>
        <authorList>
            <person name="Probst A.J."/>
            <person name="Ladd B."/>
            <person name="Jarett J.K."/>
            <person name="Geller-Mcgrath D.E."/>
            <person name="Sieber C.M."/>
            <person name="Emerson J.B."/>
            <person name="Anantharaman K."/>
            <person name="Thomas B.C."/>
            <person name="Malmstrom R."/>
            <person name="Stieglmeier M."/>
            <person name="Klingl A."/>
            <person name="Woyke T."/>
            <person name="Ryan C.M."/>
            <person name="Banfield J.F."/>
        </authorList>
    </citation>
    <scope>NUCLEOTIDE SEQUENCE [LARGE SCALE GENOMIC DNA]</scope>
    <source>
        <strain evidence="2">CG11_big_fil_rev_8_21_14_0_20_45_26</strain>
    </source>
</reference>
<feature type="region of interest" description="Disordered" evidence="1">
    <location>
        <begin position="107"/>
        <end position="157"/>
    </location>
</feature>
<proteinExistence type="predicted"/>
<sequence length="505" mass="59018">MPFGKKKPSESTAEYTLVLNPVRSELSKSRMIERIAQVFPLGVEEAADLVENTPIILLEGLDRETGDQVRLYFTETGADLILTDDKAFQKRCFRAIWPSPPTFDFLQTSSVSERKDVPAEQTASEEEDVAKLFSQASSLSESSSQEDTYLPPGPQTVKEDVSFFQTESAQNEETWDRDQLKNIERETEDALLAKRVTDLTQEKERLQELLLDLQKENEELRHEKTKFASEQTNERENQEIERRHLEARLKSEETSRQEEKETRDAQLSQLNSITENQKLELSRLEKKLWETTTSLESRQTEIEQLRGELQAGRSEMDVIKQSLRAAEQRIASQAAIDGNRVKELEQKIHEKEAELTTWRQKTENWSKAHASLNQDLQMLRQKYIGEIEQLTSRQKELQMQLEVAQRQIREFNSIAEQQEMVNRKNQIAAQLIQKENRLKELKQQEEMIKHEVTERQEIMQTSREEQQTLEEEIIKDRQAQKFLLEQLKLKDKSRTAPGERFQVKK</sequence>
<organism evidence="2 3">
    <name type="scientific">Candidatus Abzuiibacterium crystallinum</name>
    <dbReference type="NCBI Taxonomy" id="1974748"/>
    <lineage>
        <taxon>Bacteria</taxon>
        <taxon>Pseudomonadati</taxon>
        <taxon>Candidatus Omnitrophota</taxon>
        <taxon>Candidatus Abzuiibacterium</taxon>
    </lineage>
</organism>
<feature type="region of interest" description="Disordered" evidence="1">
    <location>
        <begin position="224"/>
        <end position="269"/>
    </location>
</feature>
<name>A0A2H0LMQ3_9BACT</name>
<gene>
    <name evidence="2" type="ORF">COV74_07915</name>
</gene>
<accession>A0A2H0LMQ3</accession>
<feature type="compositionally biased region" description="Basic and acidic residues" evidence="1">
    <location>
        <begin position="224"/>
        <end position="264"/>
    </location>
</feature>
<dbReference type="InterPro" id="IPR014719">
    <property type="entry name" value="Ribosomal_bL12_C/ClpS-like"/>
</dbReference>
<evidence type="ECO:0000313" key="3">
    <source>
        <dbReference type="Proteomes" id="UP000230859"/>
    </source>
</evidence>
<evidence type="ECO:0000313" key="2">
    <source>
        <dbReference type="EMBL" id="PIQ85616.1"/>
    </source>
</evidence>
<evidence type="ECO:0000256" key="1">
    <source>
        <dbReference type="SAM" id="MobiDB-lite"/>
    </source>
</evidence>